<dbReference type="CDD" id="cd03449">
    <property type="entry name" value="R_hydratase"/>
    <property type="match status" value="1"/>
</dbReference>
<proteinExistence type="predicted"/>
<feature type="domain" description="MaoC-like" evidence="2">
    <location>
        <begin position="22"/>
        <end position="127"/>
    </location>
</feature>
<dbReference type="PANTHER" id="PTHR43437">
    <property type="entry name" value="HYDROXYACYL-THIOESTER DEHYDRATASE TYPE 2, MITOCHONDRIAL-RELATED"/>
    <property type="match status" value="1"/>
</dbReference>
<dbReference type="FunFam" id="3.10.129.10:FF:000042">
    <property type="entry name" value="MaoC domain protein dehydratase"/>
    <property type="match status" value="1"/>
</dbReference>
<reference evidence="3 4" key="2">
    <citation type="journal article" date="2020" name="Microb. Genom.">
        <title>Analysis of complete Campylobacter concisus genomes identifies genomospecies features, secretion systems and novel plasmids and their association with severe ulcerative colitis.</title>
        <authorList>
            <person name="Liu F."/>
            <person name="Chen S."/>
            <person name="Luu L.D.W."/>
            <person name="Lee S.A."/>
            <person name="Tay A.C.Y."/>
            <person name="Wu R."/>
            <person name="Riordan S.M."/>
            <person name="Lan R."/>
            <person name="Liu L."/>
            <person name="Zhang L."/>
        </authorList>
    </citation>
    <scope>NUCLEOTIDE SEQUENCE [LARGE SCALE GENOMIC DNA]</scope>
    <source>
        <strain evidence="3 4">H16O-S1</strain>
    </source>
</reference>
<dbReference type="InterPro" id="IPR050965">
    <property type="entry name" value="UPF0336/Enoyl-CoA_hydratase"/>
</dbReference>
<keyword evidence="1" id="KW-0456">Lyase</keyword>
<evidence type="ECO:0000313" key="4">
    <source>
        <dbReference type="Proteomes" id="UP000594571"/>
    </source>
</evidence>
<evidence type="ECO:0000256" key="1">
    <source>
        <dbReference type="ARBA" id="ARBA00023239"/>
    </source>
</evidence>
<dbReference type="Pfam" id="PF01575">
    <property type="entry name" value="MaoC_dehydratas"/>
    <property type="match status" value="1"/>
</dbReference>
<dbReference type="Proteomes" id="UP000594571">
    <property type="component" value="Chromosome"/>
</dbReference>
<dbReference type="GO" id="GO:0006633">
    <property type="term" value="P:fatty acid biosynthetic process"/>
    <property type="evidence" value="ECO:0007669"/>
    <property type="project" value="TreeGrafter"/>
</dbReference>
<accession>A0A7S9RUG9</accession>
<protein>
    <submittedName>
        <fullName evidence="3">MaoC family dehydratase</fullName>
    </submittedName>
</protein>
<organism evidence="3 4">
    <name type="scientific">Campylobacter concisus</name>
    <dbReference type="NCBI Taxonomy" id="199"/>
    <lineage>
        <taxon>Bacteria</taxon>
        <taxon>Pseudomonadati</taxon>
        <taxon>Campylobacterota</taxon>
        <taxon>Epsilonproteobacteria</taxon>
        <taxon>Campylobacterales</taxon>
        <taxon>Campylobacteraceae</taxon>
        <taxon>Campylobacter</taxon>
    </lineage>
</organism>
<reference evidence="3 4" key="1">
    <citation type="journal article" date="2018" name="Emerg. Microbes Infect.">
        <title>Genomic analysis of oral Campylobacter concisus strains identified a potential bacterial molecular marker associated with active Crohn's disease.</title>
        <authorList>
            <person name="Liu F."/>
            <person name="Ma R."/>
            <person name="Tay C.Y.A."/>
            <person name="Octavia S."/>
            <person name="Lan R."/>
            <person name="Chung H.K.L."/>
            <person name="Riordan S.M."/>
            <person name="Grimm M.C."/>
            <person name="Leong R.W."/>
            <person name="Tanaka M.M."/>
            <person name="Connor S."/>
            <person name="Zhang L."/>
        </authorList>
    </citation>
    <scope>NUCLEOTIDE SEQUENCE [LARGE SCALE GENOMIC DNA]</scope>
    <source>
        <strain evidence="3 4">H16O-S1</strain>
    </source>
</reference>
<evidence type="ECO:0000259" key="2">
    <source>
        <dbReference type="Pfam" id="PF01575"/>
    </source>
</evidence>
<dbReference type="RefSeq" id="WP_107847499.1">
    <property type="nucleotide sequence ID" value="NZ_CABPTT010000002.1"/>
</dbReference>
<dbReference type="GO" id="GO:0019171">
    <property type="term" value="F:(3R)-hydroxyacyl-[acyl-carrier-protein] dehydratase activity"/>
    <property type="evidence" value="ECO:0007669"/>
    <property type="project" value="TreeGrafter"/>
</dbReference>
<dbReference type="SUPFAM" id="SSF54637">
    <property type="entry name" value="Thioesterase/thiol ester dehydrase-isomerase"/>
    <property type="match status" value="1"/>
</dbReference>
<gene>
    <name evidence="3" type="ORF">CVS89_07780</name>
</gene>
<dbReference type="InterPro" id="IPR029069">
    <property type="entry name" value="HotDog_dom_sf"/>
</dbReference>
<evidence type="ECO:0000313" key="3">
    <source>
        <dbReference type="EMBL" id="QPH98141.1"/>
    </source>
</evidence>
<sequence length="145" mass="16263">MLSDNFSGIPIEDIHIGMYALYTQTITDADIKIFSGVSGDKNPIHMCDEYAQRSRYKKRIAHGMMLASYFSSLFGTKLPGHGSIYVSQSLNFKRPIYIDDTVTVKVEVADVNLIKRRVYFKTTCSVKSKVVIDGVAEIYIPLVKG</sequence>
<dbReference type="AlphaFoldDB" id="A0A7S9RUG9"/>
<dbReference type="PANTHER" id="PTHR43437:SF3">
    <property type="entry name" value="HYDROXYACYL-THIOESTER DEHYDRATASE TYPE 2, MITOCHONDRIAL"/>
    <property type="match status" value="1"/>
</dbReference>
<dbReference type="EMBL" id="CP049263">
    <property type="protein sequence ID" value="QPH98141.1"/>
    <property type="molecule type" value="Genomic_DNA"/>
</dbReference>
<dbReference type="InterPro" id="IPR002539">
    <property type="entry name" value="MaoC-like_dom"/>
</dbReference>
<dbReference type="Gene3D" id="3.10.129.10">
    <property type="entry name" value="Hotdog Thioesterase"/>
    <property type="match status" value="1"/>
</dbReference>
<name>A0A7S9RUG9_9BACT</name>